<dbReference type="Proteomes" id="UP001161388">
    <property type="component" value="Unassembled WGS sequence"/>
</dbReference>
<proteinExistence type="predicted"/>
<evidence type="ECO:0008006" key="4">
    <source>
        <dbReference type="Google" id="ProtNLM"/>
    </source>
</evidence>
<evidence type="ECO:0000256" key="1">
    <source>
        <dbReference type="SAM" id="SignalP"/>
    </source>
</evidence>
<protein>
    <recommendedName>
        <fullName evidence="4">Cache domain-containing protein</fullName>
    </recommendedName>
</protein>
<comment type="caution">
    <text evidence="2">The sequence shown here is derived from an EMBL/GenBank/DDBJ whole genome shotgun (WGS) entry which is preliminary data.</text>
</comment>
<dbReference type="EMBL" id="BSNL01000001">
    <property type="protein sequence ID" value="GLQ26576.1"/>
    <property type="molecule type" value="Genomic_DNA"/>
</dbReference>
<sequence length="189" mass="20259">MFRSTLIALSVIAAPMVQAAEVPPAMSKYIYDDLMKWVNDAQIVQAITEQNSVTSGLTEAEVIAKDNAWRAEVGSSSTPMIDAVLNAPLSTFLREHQGQSGGRITEVFVMDHHGLNVASSGVTSDYWQGDEAKFKQTYNKGAGSVFVDEIDLDESTQTYQGQVSFAVTDPATGDVIGAITVGLNASAFF</sequence>
<evidence type="ECO:0000313" key="2">
    <source>
        <dbReference type="EMBL" id="GLQ26576.1"/>
    </source>
</evidence>
<evidence type="ECO:0000313" key="3">
    <source>
        <dbReference type="Proteomes" id="UP001161388"/>
    </source>
</evidence>
<organism evidence="2 3">
    <name type="scientific">Sulfitobacter pacificus</name>
    <dbReference type="NCBI Taxonomy" id="1499314"/>
    <lineage>
        <taxon>Bacteria</taxon>
        <taxon>Pseudomonadati</taxon>
        <taxon>Pseudomonadota</taxon>
        <taxon>Alphaproteobacteria</taxon>
        <taxon>Rhodobacterales</taxon>
        <taxon>Roseobacteraceae</taxon>
        <taxon>Sulfitobacter</taxon>
    </lineage>
</organism>
<feature type="chain" id="PRO_5045395300" description="Cache domain-containing protein" evidence="1">
    <location>
        <begin position="20"/>
        <end position="189"/>
    </location>
</feature>
<reference evidence="2" key="1">
    <citation type="journal article" date="2014" name="Int. J. Syst. Evol. Microbiol.">
        <title>Complete genome of a new Firmicutes species belonging to the dominant human colonic microbiota ('Ruminococcus bicirculans') reveals two chromosomes and a selective capacity to utilize plant glucans.</title>
        <authorList>
            <consortium name="NISC Comparative Sequencing Program"/>
            <person name="Wegmann U."/>
            <person name="Louis P."/>
            <person name="Goesmann A."/>
            <person name="Henrissat B."/>
            <person name="Duncan S.H."/>
            <person name="Flint H.J."/>
        </authorList>
    </citation>
    <scope>NUCLEOTIDE SEQUENCE</scope>
    <source>
        <strain evidence="2">NBRC 109915</strain>
    </source>
</reference>
<name>A0ABQ5VHQ3_9RHOB</name>
<dbReference type="RefSeq" id="WP_284371894.1">
    <property type="nucleotide sequence ID" value="NZ_BSNL01000001.1"/>
</dbReference>
<feature type="signal peptide" evidence="1">
    <location>
        <begin position="1"/>
        <end position="19"/>
    </location>
</feature>
<gene>
    <name evidence="2" type="ORF">GCM10007927_13790</name>
</gene>
<keyword evidence="3" id="KW-1185">Reference proteome</keyword>
<keyword evidence="1" id="KW-0732">Signal</keyword>
<reference evidence="2" key="2">
    <citation type="submission" date="2023-01" db="EMBL/GenBank/DDBJ databases">
        <title>Draft genome sequence of Sulfitobacter pacificus strain NBRC 109915.</title>
        <authorList>
            <person name="Sun Q."/>
            <person name="Mori K."/>
        </authorList>
    </citation>
    <scope>NUCLEOTIDE SEQUENCE</scope>
    <source>
        <strain evidence="2">NBRC 109915</strain>
    </source>
</reference>
<accession>A0ABQ5VHQ3</accession>